<comment type="caution">
    <text evidence="2">The sequence shown here is derived from an EMBL/GenBank/DDBJ whole genome shotgun (WGS) entry which is preliminary data.</text>
</comment>
<reference evidence="2" key="1">
    <citation type="submission" date="2020-08" db="EMBL/GenBank/DDBJ databases">
        <title>Multicomponent nature underlies the extraordinary mechanical properties of spider dragline silk.</title>
        <authorList>
            <person name="Kono N."/>
            <person name="Nakamura H."/>
            <person name="Mori M."/>
            <person name="Yoshida Y."/>
            <person name="Ohtoshi R."/>
            <person name="Malay A.D."/>
            <person name="Moran D.A.P."/>
            <person name="Tomita M."/>
            <person name="Numata K."/>
            <person name="Arakawa K."/>
        </authorList>
    </citation>
    <scope>NUCLEOTIDE SEQUENCE</scope>
</reference>
<protein>
    <submittedName>
        <fullName evidence="2">Uncharacterized protein</fullName>
    </submittedName>
</protein>
<proteinExistence type="predicted"/>
<feature type="transmembrane region" description="Helical" evidence="1">
    <location>
        <begin position="37"/>
        <end position="56"/>
    </location>
</feature>
<feature type="transmembrane region" description="Helical" evidence="1">
    <location>
        <begin position="7"/>
        <end position="25"/>
    </location>
</feature>
<keyword evidence="1" id="KW-0472">Membrane</keyword>
<evidence type="ECO:0000313" key="2">
    <source>
        <dbReference type="EMBL" id="GFY33890.1"/>
    </source>
</evidence>
<keyword evidence="1" id="KW-0812">Transmembrane</keyword>
<name>A0A8X6WFJ5_TRICX</name>
<sequence>MIWCKACVCIWVLSILKLYVFKTLYFDYRLVLSPDFLFGWLVACYLLTFLNIALLVNAKAIGDRPLNFEQRPSAEDDALTSTSNFHANGRTLSSDRFNAHQTLYAVGLLGHLVSLSDSATPATRS</sequence>
<dbReference type="AlphaFoldDB" id="A0A8X6WFJ5"/>
<evidence type="ECO:0000256" key="1">
    <source>
        <dbReference type="SAM" id="Phobius"/>
    </source>
</evidence>
<keyword evidence="3" id="KW-1185">Reference proteome</keyword>
<gene>
    <name evidence="2" type="ORF">TNCV_4595981</name>
</gene>
<keyword evidence="1" id="KW-1133">Transmembrane helix</keyword>
<dbReference type="Proteomes" id="UP000887159">
    <property type="component" value="Unassembled WGS sequence"/>
</dbReference>
<evidence type="ECO:0000313" key="3">
    <source>
        <dbReference type="Proteomes" id="UP000887159"/>
    </source>
</evidence>
<dbReference type="EMBL" id="BMAU01021418">
    <property type="protein sequence ID" value="GFY33890.1"/>
    <property type="molecule type" value="Genomic_DNA"/>
</dbReference>
<accession>A0A8X6WFJ5</accession>
<organism evidence="2 3">
    <name type="scientific">Trichonephila clavipes</name>
    <name type="common">Golden silk orbweaver</name>
    <name type="synonym">Nephila clavipes</name>
    <dbReference type="NCBI Taxonomy" id="2585209"/>
    <lineage>
        <taxon>Eukaryota</taxon>
        <taxon>Metazoa</taxon>
        <taxon>Ecdysozoa</taxon>
        <taxon>Arthropoda</taxon>
        <taxon>Chelicerata</taxon>
        <taxon>Arachnida</taxon>
        <taxon>Araneae</taxon>
        <taxon>Araneomorphae</taxon>
        <taxon>Entelegynae</taxon>
        <taxon>Araneoidea</taxon>
        <taxon>Nephilidae</taxon>
        <taxon>Trichonephila</taxon>
    </lineage>
</organism>